<comment type="caution">
    <text evidence="1">The sequence shown here is derived from an EMBL/GenBank/DDBJ whole genome shotgun (WGS) entry which is preliminary data.</text>
</comment>
<keyword evidence="2" id="KW-1185">Reference proteome</keyword>
<organism evidence="1 2">
    <name type="scientific">Phaeovulum veldkampii DSM 11550</name>
    <dbReference type="NCBI Taxonomy" id="1185920"/>
    <lineage>
        <taxon>Bacteria</taxon>
        <taxon>Pseudomonadati</taxon>
        <taxon>Pseudomonadota</taxon>
        <taxon>Alphaproteobacteria</taxon>
        <taxon>Rhodobacterales</taxon>
        <taxon>Paracoccaceae</taxon>
        <taxon>Phaeovulum</taxon>
    </lineage>
</organism>
<name>A0A2T4JJ31_9RHOB</name>
<protein>
    <recommendedName>
        <fullName evidence="3">Carboxypeptidase regulatory-like domain-containing protein</fullName>
    </recommendedName>
</protein>
<dbReference type="AlphaFoldDB" id="A0A2T4JJ31"/>
<gene>
    <name evidence="1" type="ORF">C5F46_07065</name>
</gene>
<evidence type="ECO:0008006" key="3">
    <source>
        <dbReference type="Google" id="ProtNLM"/>
    </source>
</evidence>
<sequence>MAASLCSASFAHTPLCACYGNGDGTVLCEGGFSDGASAAGIAMKVVDGTGNAIVDGKMDSNSEFEFTAPEGPYSVVFEGGEGHQIVIPSTDIAQ</sequence>
<dbReference type="OrthoDB" id="363007at2"/>
<evidence type="ECO:0000313" key="2">
    <source>
        <dbReference type="Proteomes" id="UP000241899"/>
    </source>
</evidence>
<evidence type="ECO:0000313" key="1">
    <source>
        <dbReference type="EMBL" id="PTE17882.1"/>
    </source>
</evidence>
<proteinExistence type="predicted"/>
<dbReference type="EMBL" id="PZKF01000013">
    <property type="protein sequence ID" value="PTE17882.1"/>
    <property type="molecule type" value="Genomic_DNA"/>
</dbReference>
<reference evidence="1 2" key="1">
    <citation type="submission" date="2018-03" db="EMBL/GenBank/DDBJ databases">
        <title>Rhodobacter veldkampii.</title>
        <authorList>
            <person name="Meyer T.E."/>
            <person name="Miller S."/>
            <person name="Lodha T."/>
            <person name="Gandham S."/>
            <person name="Chintalapati S."/>
            <person name="Chintalapati V.R."/>
        </authorList>
    </citation>
    <scope>NUCLEOTIDE SEQUENCE [LARGE SCALE GENOMIC DNA]</scope>
    <source>
        <strain evidence="1 2">DSM 11550</strain>
    </source>
</reference>
<accession>A0A2T4JJ31</accession>
<dbReference type="Proteomes" id="UP000241899">
    <property type="component" value="Unassembled WGS sequence"/>
</dbReference>